<sequence length="99" mass="11572">MAFTKKATTSKKRPQKVVIHKVPMRDFMRRHKNIAINRAEQPVKVTLLVSMPMRDFMRRHKNIAINRAEQPVKVTLLVSIELKKIVLMNWSNVSNNEGH</sequence>
<reference evidence="1 2" key="1">
    <citation type="journal article" date="2024" name="BMC Genomics">
        <title>De novo assembly and annotation of Popillia japonica's genome with initial clues to its potential as an invasive pest.</title>
        <authorList>
            <person name="Cucini C."/>
            <person name="Boschi S."/>
            <person name="Funari R."/>
            <person name="Cardaioli E."/>
            <person name="Iannotti N."/>
            <person name="Marturano G."/>
            <person name="Paoli F."/>
            <person name="Bruttini M."/>
            <person name="Carapelli A."/>
            <person name="Frati F."/>
            <person name="Nardi F."/>
        </authorList>
    </citation>
    <scope>NUCLEOTIDE SEQUENCE [LARGE SCALE GENOMIC DNA]</scope>
    <source>
        <strain evidence="1">DMR45628</strain>
    </source>
</reference>
<gene>
    <name evidence="1" type="ORF">QE152_g1248</name>
</gene>
<name>A0AAW1N5G0_POPJA</name>
<keyword evidence="2" id="KW-1185">Reference proteome</keyword>
<protein>
    <submittedName>
        <fullName evidence="1">Uncharacterized protein</fullName>
    </submittedName>
</protein>
<evidence type="ECO:0000313" key="2">
    <source>
        <dbReference type="Proteomes" id="UP001458880"/>
    </source>
</evidence>
<dbReference type="EMBL" id="JASPKY010000007">
    <property type="protein sequence ID" value="KAK9754399.1"/>
    <property type="molecule type" value="Genomic_DNA"/>
</dbReference>
<organism evidence="1 2">
    <name type="scientific">Popillia japonica</name>
    <name type="common">Japanese beetle</name>
    <dbReference type="NCBI Taxonomy" id="7064"/>
    <lineage>
        <taxon>Eukaryota</taxon>
        <taxon>Metazoa</taxon>
        <taxon>Ecdysozoa</taxon>
        <taxon>Arthropoda</taxon>
        <taxon>Hexapoda</taxon>
        <taxon>Insecta</taxon>
        <taxon>Pterygota</taxon>
        <taxon>Neoptera</taxon>
        <taxon>Endopterygota</taxon>
        <taxon>Coleoptera</taxon>
        <taxon>Polyphaga</taxon>
        <taxon>Scarabaeiformia</taxon>
        <taxon>Scarabaeidae</taxon>
        <taxon>Rutelinae</taxon>
        <taxon>Popillia</taxon>
    </lineage>
</organism>
<evidence type="ECO:0000313" key="1">
    <source>
        <dbReference type="EMBL" id="KAK9754399.1"/>
    </source>
</evidence>
<dbReference type="Proteomes" id="UP001458880">
    <property type="component" value="Unassembled WGS sequence"/>
</dbReference>
<accession>A0AAW1N5G0</accession>
<comment type="caution">
    <text evidence="1">The sequence shown here is derived from an EMBL/GenBank/DDBJ whole genome shotgun (WGS) entry which is preliminary data.</text>
</comment>
<proteinExistence type="predicted"/>
<dbReference type="AlphaFoldDB" id="A0AAW1N5G0"/>